<evidence type="ECO:0000313" key="1">
    <source>
        <dbReference type="EMBL" id="KAB8221029.1"/>
    </source>
</evidence>
<dbReference type="EMBL" id="ML733424">
    <property type="protein sequence ID" value="KAB8221029.1"/>
    <property type="molecule type" value="Genomic_DNA"/>
</dbReference>
<gene>
    <name evidence="1" type="ORF">BDV33DRAFT_202995</name>
</gene>
<sequence>MAAPSAPETDKINLFNLDGVDFNPGLWFATFAVTRHLRYRTLINAYGMNNYDHSGTPGIFTLHARVVPLGAGILSDFQRMGQSCDDTIKLADSAAQVYDDIFGKISTYKKNKDTDHAGFYKENAINAIKAQQHRIQQASVLFQTTSEGLGYALADIPWLKPLADSWCTWYQAEARKDIQNEGVKRLLGDTTTLRKSLDTAEPSLQAMKGYAIAVMQDFQVTHDWVKVEHLDRSDEYLAQLHKSVLARWDGRKQDAQKFKDTIFAYWNPRAQEALNGSYAERTANDNPGPR</sequence>
<name>A0A5N6EUQ0_9EURO</name>
<dbReference type="AlphaFoldDB" id="A0A5N6EUQ0"/>
<dbReference type="Proteomes" id="UP000326799">
    <property type="component" value="Unassembled WGS sequence"/>
</dbReference>
<reference evidence="1 2" key="1">
    <citation type="submission" date="2019-04" db="EMBL/GenBank/DDBJ databases">
        <title>Fungal friends and foes A comparative genomics study of 23 Aspergillus species from section Flavi.</title>
        <authorList>
            <consortium name="DOE Joint Genome Institute"/>
            <person name="Kjaerbolling I."/>
            <person name="Vesth T.C."/>
            <person name="Frisvad J.C."/>
            <person name="Nybo J.L."/>
            <person name="Theobald S."/>
            <person name="Kildgaard S."/>
            <person name="Petersen T.I."/>
            <person name="Kuo A."/>
            <person name="Sato A."/>
            <person name="Lyhne E.K."/>
            <person name="Kogle M.E."/>
            <person name="Wiebenga A."/>
            <person name="Kun R.S."/>
            <person name="Lubbers R.J."/>
            <person name="Makela M.R."/>
            <person name="Barry K."/>
            <person name="Chovatia M."/>
            <person name="Clum A."/>
            <person name="Daum C."/>
            <person name="Haridas S."/>
            <person name="He G."/>
            <person name="LaButti K."/>
            <person name="Lipzen A."/>
            <person name="Mondo S."/>
            <person name="Pangilinan J."/>
            <person name="Riley R."/>
            <person name="Salamov A."/>
            <person name="Simmons B.A."/>
            <person name="Magnuson J.K."/>
            <person name="Henrissat B."/>
            <person name="Mortensen U.H."/>
            <person name="Larsen T.O."/>
            <person name="De vries R.P."/>
            <person name="Grigoriev I.V."/>
            <person name="Machida M."/>
            <person name="Baker S.E."/>
            <person name="Andersen M.R."/>
        </authorList>
    </citation>
    <scope>NUCLEOTIDE SEQUENCE [LARGE SCALE GENOMIC DNA]</scope>
    <source>
        <strain evidence="1 2">CBS 126849</strain>
    </source>
</reference>
<evidence type="ECO:0000313" key="2">
    <source>
        <dbReference type="Proteomes" id="UP000326799"/>
    </source>
</evidence>
<keyword evidence="2" id="KW-1185">Reference proteome</keyword>
<protein>
    <submittedName>
        <fullName evidence="1">Uncharacterized protein</fullName>
    </submittedName>
</protein>
<organism evidence="1 2">
    <name type="scientific">Aspergillus novoparasiticus</name>
    <dbReference type="NCBI Taxonomy" id="986946"/>
    <lineage>
        <taxon>Eukaryota</taxon>
        <taxon>Fungi</taxon>
        <taxon>Dikarya</taxon>
        <taxon>Ascomycota</taxon>
        <taxon>Pezizomycotina</taxon>
        <taxon>Eurotiomycetes</taxon>
        <taxon>Eurotiomycetidae</taxon>
        <taxon>Eurotiales</taxon>
        <taxon>Aspergillaceae</taxon>
        <taxon>Aspergillus</taxon>
        <taxon>Aspergillus subgen. Circumdati</taxon>
    </lineage>
</organism>
<accession>A0A5N6EUQ0</accession>
<proteinExistence type="predicted"/>